<evidence type="ECO:0008006" key="3">
    <source>
        <dbReference type="Google" id="ProtNLM"/>
    </source>
</evidence>
<dbReference type="Proteomes" id="UP000635606">
    <property type="component" value="Unassembled WGS sequence"/>
</dbReference>
<accession>A0A8J3ZZJ9</accession>
<organism evidence="1 2">
    <name type="scientific">Virgisporangium ochraceum</name>
    <dbReference type="NCBI Taxonomy" id="65505"/>
    <lineage>
        <taxon>Bacteria</taxon>
        <taxon>Bacillati</taxon>
        <taxon>Actinomycetota</taxon>
        <taxon>Actinomycetes</taxon>
        <taxon>Micromonosporales</taxon>
        <taxon>Micromonosporaceae</taxon>
        <taxon>Virgisporangium</taxon>
    </lineage>
</organism>
<evidence type="ECO:0000313" key="2">
    <source>
        <dbReference type="Proteomes" id="UP000635606"/>
    </source>
</evidence>
<sequence>MTARVSLDDLGAWLLKANGDHSDVAERAARRDDVARWCVQRSYRTALMAPGQPVLLWVSGSRRVTPGVWAVGTLTGRVSTGDGRRQHVPVALRWLEEPVPRDALRTDPRLGDLEVLRQPMAANPSVATRAEYEAIRAHLSPSP</sequence>
<reference evidence="1" key="1">
    <citation type="submission" date="2021-01" db="EMBL/GenBank/DDBJ databases">
        <title>Whole genome shotgun sequence of Virgisporangium ochraceum NBRC 16418.</title>
        <authorList>
            <person name="Komaki H."/>
            <person name="Tamura T."/>
        </authorList>
    </citation>
    <scope>NUCLEOTIDE SEQUENCE</scope>
    <source>
        <strain evidence="1">NBRC 16418</strain>
    </source>
</reference>
<comment type="caution">
    <text evidence="1">The sequence shown here is derived from an EMBL/GenBank/DDBJ whole genome shotgun (WGS) entry which is preliminary data.</text>
</comment>
<dbReference type="SUPFAM" id="SSF88697">
    <property type="entry name" value="PUA domain-like"/>
    <property type="match status" value="1"/>
</dbReference>
<dbReference type="EMBL" id="BOPH01000110">
    <property type="protein sequence ID" value="GIJ73159.1"/>
    <property type="molecule type" value="Genomic_DNA"/>
</dbReference>
<keyword evidence="2" id="KW-1185">Reference proteome</keyword>
<dbReference type="AlphaFoldDB" id="A0A8J3ZZJ9"/>
<gene>
    <name evidence="1" type="ORF">Voc01_080760</name>
</gene>
<dbReference type="RefSeq" id="WP_203932990.1">
    <property type="nucleotide sequence ID" value="NZ_BOPH01000110.1"/>
</dbReference>
<proteinExistence type="predicted"/>
<evidence type="ECO:0000313" key="1">
    <source>
        <dbReference type="EMBL" id="GIJ73159.1"/>
    </source>
</evidence>
<name>A0A8J3ZZJ9_9ACTN</name>
<dbReference type="InterPro" id="IPR015947">
    <property type="entry name" value="PUA-like_sf"/>
</dbReference>
<protein>
    <recommendedName>
        <fullName evidence="3">EVE domain-containing protein</fullName>
    </recommendedName>
</protein>